<keyword evidence="9" id="KW-0325">Glycoprotein</keyword>
<evidence type="ECO:0000256" key="2">
    <source>
        <dbReference type="ARBA" id="ARBA00009105"/>
    </source>
</evidence>
<dbReference type="InParanoid" id="H6BNL7"/>
<evidence type="ECO:0000256" key="3">
    <source>
        <dbReference type="ARBA" id="ARBA00022676"/>
    </source>
</evidence>
<dbReference type="Pfam" id="PF11051">
    <property type="entry name" value="Mannosyl_trans3"/>
    <property type="match status" value="1"/>
</dbReference>
<keyword evidence="5 10" id="KW-0812">Transmembrane</keyword>
<evidence type="ECO:0000256" key="1">
    <source>
        <dbReference type="ARBA" id="ARBA00004606"/>
    </source>
</evidence>
<dbReference type="GO" id="GO:0005794">
    <property type="term" value="C:Golgi apparatus"/>
    <property type="evidence" value="ECO:0007669"/>
    <property type="project" value="TreeGrafter"/>
</dbReference>
<gene>
    <name evidence="11" type="ORF">HMPREF1120_01400</name>
</gene>
<dbReference type="PANTHER" id="PTHR31392">
    <property type="entry name" value="ALPHA-1,3-MANNOSYLTRANSFERASE MNN1-RELATED"/>
    <property type="match status" value="1"/>
</dbReference>
<keyword evidence="4" id="KW-0808">Transferase</keyword>
<keyword evidence="6" id="KW-0735">Signal-anchor</keyword>
<sequence length="490" mass="55250">MQTLLSGSLTTKYRLLGLASGFVLIVFSLWVVRWPTATYGSLLGPPKPPPIDPYYVSAAETASSIWNNPLNISEFGGMGKRLQTLKDWIAYTETSQLTAKQKGDWSNLIEGVADALVPFIRSPNNDTNGHRNLEMLRQRFIPGSKGLVITTGKQRFRFACHLVTNLRHVLGSQMPIQIAYSGDEDLPDGFRDFITSLAPNVSTFDVTAVFDDGPLDLPHGGWAVKAFAILGSTFEQVMLLDADDVFVQPPEVIFNEHPQYRETGTMLYHDRLLWQGGFPERHAWWEEQLADVDISDTLRLSKVYVEGYAEECDSGVVAADKSRLDVFIGLLHIAWQNTYEVRETYTYRQGHGDKESWWFGFELTGTPYSMEQHYASIVGHVQLAEDGTPEDRVCSFTIAHVDHKTKLLWYNGSLLKNKEIDSIDFDVPTEWMIDGTWEKGALKQDLSCMSGAPVQSIDPDIVELLQQTAEYAKKVDDDLRERLPEAVPYR</sequence>
<dbReference type="VEuPathDB" id="FungiDB:HMPREF1120_01400"/>
<dbReference type="FunCoup" id="H6BNL7">
    <property type="interactions" value="88"/>
</dbReference>
<dbReference type="Proteomes" id="UP000007304">
    <property type="component" value="Unassembled WGS sequence"/>
</dbReference>
<dbReference type="AlphaFoldDB" id="H6BNL7"/>
<evidence type="ECO:0000256" key="7">
    <source>
        <dbReference type="ARBA" id="ARBA00022989"/>
    </source>
</evidence>
<keyword evidence="12" id="KW-1185">Reference proteome</keyword>
<dbReference type="STRING" id="858893.H6BNL7"/>
<organism evidence="11 12">
    <name type="scientific">Exophiala dermatitidis (strain ATCC 34100 / CBS 525.76 / NIH/UT8656)</name>
    <name type="common">Black yeast</name>
    <name type="synonym">Wangiella dermatitidis</name>
    <dbReference type="NCBI Taxonomy" id="858893"/>
    <lineage>
        <taxon>Eukaryota</taxon>
        <taxon>Fungi</taxon>
        <taxon>Dikarya</taxon>
        <taxon>Ascomycota</taxon>
        <taxon>Pezizomycotina</taxon>
        <taxon>Eurotiomycetes</taxon>
        <taxon>Chaetothyriomycetidae</taxon>
        <taxon>Chaetothyriales</taxon>
        <taxon>Herpotrichiellaceae</taxon>
        <taxon>Exophiala</taxon>
    </lineage>
</organism>
<accession>H6BNL7</accession>
<dbReference type="InterPro" id="IPR029044">
    <property type="entry name" value="Nucleotide-diphossugar_trans"/>
</dbReference>
<evidence type="ECO:0000313" key="11">
    <source>
        <dbReference type="EMBL" id="EHY53202.1"/>
    </source>
</evidence>
<dbReference type="GO" id="GO:0006493">
    <property type="term" value="P:protein O-linked glycosylation"/>
    <property type="evidence" value="ECO:0007669"/>
    <property type="project" value="TreeGrafter"/>
</dbReference>
<keyword evidence="3" id="KW-0328">Glycosyltransferase</keyword>
<evidence type="ECO:0000256" key="5">
    <source>
        <dbReference type="ARBA" id="ARBA00022692"/>
    </source>
</evidence>
<dbReference type="PANTHER" id="PTHR31392:SF1">
    <property type="entry name" value="ALPHA-1,3-MANNOSYLTRANSFERASE MNN1-RELATED"/>
    <property type="match status" value="1"/>
</dbReference>
<dbReference type="GeneID" id="20306039"/>
<evidence type="ECO:0000256" key="9">
    <source>
        <dbReference type="ARBA" id="ARBA00023180"/>
    </source>
</evidence>
<dbReference type="RefSeq" id="XP_009153663.1">
    <property type="nucleotide sequence ID" value="XM_009155415.1"/>
</dbReference>
<dbReference type="GO" id="GO:0000033">
    <property type="term" value="F:alpha-1,3-mannosyltransferase activity"/>
    <property type="evidence" value="ECO:0007669"/>
    <property type="project" value="TreeGrafter"/>
</dbReference>
<comment type="similarity">
    <text evidence="2">Belongs to the MNN1/MNT family.</text>
</comment>
<dbReference type="EMBL" id="JH226130">
    <property type="protein sequence ID" value="EHY53202.1"/>
    <property type="molecule type" value="Genomic_DNA"/>
</dbReference>
<comment type="subcellular location">
    <subcellularLocation>
        <location evidence="1">Membrane</location>
        <topology evidence="1">Single-pass type II membrane protein</topology>
    </subcellularLocation>
</comment>
<dbReference type="OMA" id="YEFEKHY"/>
<evidence type="ECO:0008006" key="13">
    <source>
        <dbReference type="Google" id="ProtNLM"/>
    </source>
</evidence>
<evidence type="ECO:0000256" key="8">
    <source>
        <dbReference type="ARBA" id="ARBA00023136"/>
    </source>
</evidence>
<protein>
    <recommendedName>
        <fullName evidence="13">Alpha-1,3-mannosyltransferase</fullName>
    </recommendedName>
</protein>
<keyword evidence="7 10" id="KW-1133">Transmembrane helix</keyword>
<dbReference type="InterPro" id="IPR022751">
    <property type="entry name" value="Alpha_mannosyltransferase"/>
</dbReference>
<evidence type="ECO:0000256" key="4">
    <source>
        <dbReference type="ARBA" id="ARBA00022679"/>
    </source>
</evidence>
<proteinExistence type="inferred from homology"/>
<dbReference type="OrthoDB" id="430354at2759"/>
<dbReference type="GO" id="GO:0016020">
    <property type="term" value="C:membrane"/>
    <property type="evidence" value="ECO:0007669"/>
    <property type="project" value="UniProtKB-SubCell"/>
</dbReference>
<name>H6BNL7_EXODN</name>
<dbReference type="eggNOG" id="ENOG502RZ48">
    <property type="taxonomic scope" value="Eukaryota"/>
</dbReference>
<reference evidence="11" key="1">
    <citation type="submission" date="2011-07" db="EMBL/GenBank/DDBJ databases">
        <title>The Genome Sequence of Exophiala (Wangiella) dermatitidis NIH/UT8656.</title>
        <authorList>
            <consortium name="The Broad Institute Genome Sequencing Platform"/>
            <person name="Cuomo C."/>
            <person name="Wang Z."/>
            <person name="Hunicke-Smith S."/>
            <person name="Szanislo P.J."/>
            <person name="Earl A."/>
            <person name="Young S.K."/>
            <person name="Zeng Q."/>
            <person name="Gargeya S."/>
            <person name="Fitzgerald M."/>
            <person name="Haas B."/>
            <person name="Abouelleil A."/>
            <person name="Alvarado L."/>
            <person name="Arachchi H.M."/>
            <person name="Berlin A."/>
            <person name="Brown A."/>
            <person name="Chapman S.B."/>
            <person name="Chen Z."/>
            <person name="Dunbar C."/>
            <person name="Freedman E."/>
            <person name="Gearin G."/>
            <person name="Gellesch M."/>
            <person name="Goldberg J."/>
            <person name="Griggs A."/>
            <person name="Gujja S."/>
            <person name="Heiman D."/>
            <person name="Howarth C."/>
            <person name="Larson L."/>
            <person name="Lui A."/>
            <person name="MacDonald P.J.P."/>
            <person name="Montmayeur A."/>
            <person name="Murphy C."/>
            <person name="Neiman D."/>
            <person name="Pearson M."/>
            <person name="Priest M."/>
            <person name="Roberts A."/>
            <person name="Saif S."/>
            <person name="Shea T."/>
            <person name="Shenoy N."/>
            <person name="Sisk P."/>
            <person name="Stolte C."/>
            <person name="Sykes S."/>
            <person name="Wortman J."/>
            <person name="Nusbaum C."/>
            <person name="Birren B."/>
        </authorList>
    </citation>
    <scope>NUCLEOTIDE SEQUENCE</scope>
    <source>
        <strain evidence="11">NIH/UT8656</strain>
    </source>
</reference>
<evidence type="ECO:0000256" key="10">
    <source>
        <dbReference type="SAM" id="Phobius"/>
    </source>
</evidence>
<keyword evidence="8 10" id="KW-0472">Membrane</keyword>
<evidence type="ECO:0000313" key="12">
    <source>
        <dbReference type="Proteomes" id="UP000007304"/>
    </source>
</evidence>
<dbReference type="HOGENOM" id="CLU_030430_0_1_1"/>
<dbReference type="SUPFAM" id="SSF53448">
    <property type="entry name" value="Nucleotide-diphospho-sugar transferases"/>
    <property type="match status" value="1"/>
</dbReference>
<evidence type="ECO:0000256" key="6">
    <source>
        <dbReference type="ARBA" id="ARBA00022968"/>
    </source>
</evidence>
<feature type="transmembrane region" description="Helical" evidence="10">
    <location>
        <begin position="12"/>
        <end position="32"/>
    </location>
</feature>